<dbReference type="GO" id="GO:0015171">
    <property type="term" value="F:amino acid transmembrane transporter activity"/>
    <property type="evidence" value="ECO:0007669"/>
    <property type="project" value="TreeGrafter"/>
</dbReference>
<gene>
    <name evidence="7" type="ORF">DHM44_01420</name>
</gene>
<feature type="transmembrane region" description="Helical" evidence="6">
    <location>
        <begin position="41"/>
        <end position="64"/>
    </location>
</feature>
<dbReference type="Pfam" id="PF01810">
    <property type="entry name" value="LysE"/>
    <property type="match status" value="1"/>
</dbReference>
<protein>
    <submittedName>
        <fullName evidence="7">Threonine transporter RhtB</fullName>
    </submittedName>
</protein>
<dbReference type="GO" id="GO:0005886">
    <property type="term" value="C:plasma membrane"/>
    <property type="evidence" value="ECO:0007669"/>
    <property type="project" value="UniProtKB-SubCell"/>
</dbReference>
<evidence type="ECO:0000256" key="3">
    <source>
        <dbReference type="ARBA" id="ARBA00022692"/>
    </source>
</evidence>
<keyword evidence="3 6" id="KW-0812">Transmembrane</keyword>
<dbReference type="Proteomes" id="UP000262325">
    <property type="component" value="Unassembled WGS sequence"/>
</dbReference>
<proteinExistence type="predicted"/>
<name>A0A3D5QAK5_FLESI</name>
<evidence type="ECO:0000313" key="7">
    <source>
        <dbReference type="EMBL" id="HCW92319.1"/>
    </source>
</evidence>
<feature type="transmembrane region" description="Helical" evidence="6">
    <location>
        <begin position="145"/>
        <end position="174"/>
    </location>
</feature>
<accession>A0A3D5QAK5</accession>
<comment type="subcellular location">
    <subcellularLocation>
        <location evidence="1">Cell membrane</location>
        <topology evidence="1">Multi-pass membrane protein</topology>
    </subcellularLocation>
</comment>
<comment type="caution">
    <text evidence="7">The sequence shown here is derived from an EMBL/GenBank/DDBJ whole genome shotgun (WGS) entry which is preliminary data.</text>
</comment>
<evidence type="ECO:0000256" key="4">
    <source>
        <dbReference type="ARBA" id="ARBA00022989"/>
    </source>
</evidence>
<feature type="transmembrane region" description="Helical" evidence="6">
    <location>
        <begin position="70"/>
        <end position="92"/>
    </location>
</feature>
<organism evidence="7 8">
    <name type="scientific">Flexistipes sinusarabici</name>
    <dbReference type="NCBI Taxonomy" id="2352"/>
    <lineage>
        <taxon>Bacteria</taxon>
        <taxon>Pseudomonadati</taxon>
        <taxon>Deferribacterota</taxon>
        <taxon>Deferribacteres</taxon>
        <taxon>Deferribacterales</taxon>
        <taxon>Flexistipitaceae</taxon>
        <taxon>Flexistipes</taxon>
    </lineage>
</organism>
<evidence type="ECO:0000256" key="1">
    <source>
        <dbReference type="ARBA" id="ARBA00004651"/>
    </source>
</evidence>
<sequence length="177" mass="19099">MLSVETLVTFITASVLLGLAPGPDNIFVLTQSALRGKGSGIIVMFGLCTGLIVHTTAVALGVAIVFKTSAIAFTALKFIGAGYLLYLAWKVFTAPVEQIKGRSEQKNNYRKLYFRGIIMNITNPKVSIFFLAFLPQFADPTRGSITLQLILLGGLFILATILVFGSIALLGYLLHTK</sequence>
<dbReference type="PANTHER" id="PTHR30086">
    <property type="entry name" value="ARGININE EXPORTER PROTEIN ARGO"/>
    <property type="match status" value="1"/>
</dbReference>
<evidence type="ECO:0000256" key="5">
    <source>
        <dbReference type="ARBA" id="ARBA00023136"/>
    </source>
</evidence>
<dbReference type="PANTHER" id="PTHR30086:SF20">
    <property type="entry name" value="ARGININE EXPORTER PROTEIN ARGO-RELATED"/>
    <property type="match status" value="1"/>
</dbReference>
<reference evidence="7 8" key="1">
    <citation type="journal article" date="2018" name="Nat. Biotechnol.">
        <title>A standardized bacterial taxonomy based on genome phylogeny substantially revises the tree of life.</title>
        <authorList>
            <person name="Parks D.H."/>
            <person name="Chuvochina M."/>
            <person name="Waite D.W."/>
            <person name="Rinke C."/>
            <person name="Skarshewski A."/>
            <person name="Chaumeil P.A."/>
            <person name="Hugenholtz P."/>
        </authorList>
    </citation>
    <scope>NUCLEOTIDE SEQUENCE [LARGE SCALE GENOMIC DNA]</scope>
    <source>
        <strain evidence="7">UBA8672</strain>
    </source>
</reference>
<feature type="transmembrane region" description="Helical" evidence="6">
    <location>
        <begin position="6"/>
        <end position="29"/>
    </location>
</feature>
<dbReference type="AlphaFoldDB" id="A0A3D5QAK5"/>
<keyword evidence="4 6" id="KW-1133">Transmembrane helix</keyword>
<keyword evidence="5 6" id="KW-0472">Membrane</keyword>
<feature type="non-terminal residue" evidence="7">
    <location>
        <position position="177"/>
    </location>
</feature>
<dbReference type="EMBL" id="DPPF01000031">
    <property type="protein sequence ID" value="HCW92319.1"/>
    <property type="molecule type" value="Genomic_DNA"/>
</dbReference>
<evidence type="ECO:0000313" key="8">
    <source>
        <dbReference type="Proteomes" id="UP000262325"/>
    </source>
</evidence>
<evidence type="ECO:0000256" key="2">
    <source>
        <dbReference type="ARBA" id="ARBA00022475"/>
    </source>
</evidence>
<evidence type="ECO:0000256" key="6">
    <source>
        <dbReference type="SAM" id="Phobius"/>
    </source>
</evidence>
<keyword evidence="2" id="KW-1003">Cell membrane</keyword>
<dbReference type="PIRSF" id="PIRSF006324">
    <property type="entry name" value="LeuE"/>
    <property type="match status" value="1"/>
</dbReference>
<feature type="transmembrane region" description="Helical" evidence="6">
    <location>
        <begin position="112"/>
        <end position="133"/>
    </location>
</feature>
<dbReference type="InterPro" id="IPR001123">
    <property type="entry name" value="LeuE-type"/>
</dbReference>